<dbReference type="EMBL" id="KB405067">
    <property type="protein sequence ID" value="EMF55060.1"/>
    <property type="molecule type" value="Genomic_DNA"/>
</dbReference>
<organism evidence="2 3">
    <name type="scientific">Streptomyces bottropensis ATCC 25435</name>
    <dbReference type="NCBI Taxonomy" id="1054862"/>
    <lineage>
        <taxon>Bacteria</taxon>
        <taxon>Bacillati</taxon>
        <taxon>Actinomycetota</taxon>
        <taxon>Actinomycetes</taxon>
        <taxon>Kitasatosporales</taxon>
        <taxon>Streptomycetaceae</taxon>
        <taxon>Streptomyces</taxon>
    </lineage>
</organism>
<accession>M3FQ10</accession>
<reference evidence="3" key="1">
    <citation type="journal article" date="2013" name="Genome Announc.">
        <title>Draft Genome Sequence of Streptomyces bottropensis ATCC 25435, a Bottromycin-Producing Actinomycete.</title>
        <authorList>
            <person name="Zhang H."/>
            <person name="Zhou W."/>
            <person name="Zhuang Y."/>
            <person name="Liang X."/>
            <person name="Liu T."/>
        </authorList>
    </citation>
    <scope>NUCLEOTIDE SEQUENCE [LARGE SCALE GENOMIC DNA]</scope>
    <source>
        <strain evidence="3">ATCC 25435</strain>
    </source>
</reference>
<sequence length="64" mass="6826">MSDPPDPHRGVAPPMSLSRGITTLRPGFNPVNGTGRYPRTHSSQGPTFGQGAEPEIVPPDVRHP</sequence>
<evidence type="ECO:0000313" key="2">
    <source>
        <dbReference type="EMBL" id="EMF55060.1"/>
    </source>
</evidence>
<feature type="region of interest" description="Disordered" evidence="1">
    <location>
        <begin position="1"/>
        <end position="64"/>
    </location>
</feature>
<protein>
    <submittedName>
        <fullName evidence="2">Uncharacterized protein</fullName>
    </submittedName>
</protein>
<dbReference type="AlphaFoldDB" id="M3FQ10"/>
<name>M3FQ10_9ACTN</name>
<proteinExistence type="predicted"/>
<gene>
    <name evidence="2" type="ORF">SBD_2374</name>
</gene>
<dbReference type="Proteomes" id="UP000030760">
    <property type="component" value="Unassembled WGS sequence"/>
</dbReference>
<evidence type="ECO:0000256" key="1">
    <source>
        <dbReference type="SAM" id="MobiDB-lite"/>
    </source>
</evidence>
<evidence type="ECO:0000313" key="3">
    <source>
        <dbReference type="Proteomes" id="UP000030760"/>
    </source>
</evidence>